<evidence type="ECO:0000313" key="6">
    <source>
        <dbReference type="EMBL" id="OGG03220.1"/>
    </source>
</evidence>
<keyword evidence="4" id="KW-0732">Signal</keyword>
<organism evidence="6 7">
    <name type="scientific">Candidatus Glassbacteria bacterium RIFCSPLOWO2_12_FULL_58_11</name>
    <dbReference type="NCBI Taxonomy" id="1817867"/>
    <lineage>
        <taxon>Bacteria</taxon>
        <taxon>Candidatus Glassiibacteriota</taxon>
    </lineage>
</organism>
<dbReference type="EMBL" id="MFIX01000155">
    <property type="protein sequence ID" value="OGG03220.1"/>
    <property type="molecule type" value="Genomic_DNA"/>
</dbReference>
<accession>A0A1F5YSP2</accession>
<proteinExistence type="predicted"/>
<dbReference type="PANTHER" id="PTHR42953">
    <property type="entry name" value="HIGH-AFFINITY ZINC UPTAKE SYSTEM PROTEIN ZNUA-RELATED"/>
    <property type="match status" value="1"/>
</dbReference>
<dbReference type="GO" id="GO:0030001">
    <property type="term" value="P:metal ion transport"/>
    <property type="evidence" value="ECO:0007669"/>
    <property type="project" value="InterPro"/>
</dbReference>
<evidence type="ECO:0000256" key="5">
    <source>
        <dbReference type="SAM" id="MobiDB-lite"/>
    </source>
</evidence>
<dbReference type="STRING" id="1817867.A3F83_04280"/>
<evidence type="ECO:0000256" key="1">
    <source>
        <dbReference type="ARBA" id="ARBA00004196"/>
    </source>
</evidence>
<dbReference type="PROSITE" id="PS51257">
    <property type="entry name" value="PROKAR_LIPOPROTEIN"/>
    <property type="match status" value="1"/>
</dbReference>
<evidence type="ECO:0000256" key="3">
    <source>
        <dbReference type="ARBA" id="ARBA00022723"/>
    </source>
</evidence>
<comment type="subcellular location">
    <subcellularLocation>
        <location evidence="1">Cell envelope</location>
    </subcellularLocation>
</comment>
<comment type="caution">
    <text evidence="6">The sequence shown here is derived from an EMBL/GenBank/DDBJ whole genome shotgun (WGS) entry which is preliminary data.</text>
</comment>
<evidence type="ECO:0008006" key="8">
    <source>
        <dbReference type="Google" id="ProtNLM"/>
    </source>
</evidence>
<dbReference type="Proteomes" id="UP000179129">
    <property type="component" value="Unassembled WGS sequence"/>
</dbReference>
<dbReference type="InterPro" id="IPR050492">
    <property type="entry name" value="Bact_metal-bind_prot9"/>
</dbReference>
<name>A0A1F5YSP2_9BACT</name>
<evidence type="ECO:0000313" key="7">
    <source>
        <dbReference type="Proteomes" id="UP000179129"/>
    </source>
</evidence>
<dbReference type="AlphaFoldDB" id="A0A1F5YSP2"/>
<protein>
    <recommendedName>
        <fullName evidence="8">ABC transporter substrate-binding protein</fullName>
    </recommendedName>
</protein>
<reference evidence="6 7" key="1">
    <citation type="journal article" date="2016" name="Nat. Commun.">
        <title>Thousands of microbial genomes shed light on interconnected biogeochemical processes in an aquifer system.</title>
        <authorList>
            <person name="Anantharaman K."/>
            <person name="Brown C.T."/>
            <person name="Hug L.A."/>
            <person name="Sharon I."/>
            <person name="Castelle C.J."/>
            <person name="Probst A.J."/>
            <person name="Thomas B.C."/>
            <person name="Singh A."/>
            <person name="Wilkins M.J."/>
            <person name="Karaoz U."/>
            <person name="Brodie E.L."/>
            <person name="Williams K.H."/>
            <person name="Hubbard S.S."/>
            <person name="Banfield J.F."/>
        </authorList>
    </citation>
    <scope>NUCLEOTIDE SEQUENCE [LARGE SCALE GENOMIC DNA]</scope>
</reference>
<dbReference type="Gene3D" id="3.40.50.1980">
    <property type="entry name" value="Nitrogenase molybdenum iron protein domain"/>
    <property type="match status" value="1"/>
</dbReference>
<evidence type="ECO:0000256" key="4">
    <source>
        <dbReference type="ARBA" id="ARBA00022729"/>
    </source>
</evidence>
<dbReference type="GO" id="GO:0046872">
    <property type="term" value="F:metal ion binding"/>
    <property type="evidence" value="ECO:0007669"/>
    <property type="project" value="UniProtKB-KW"/>
</dbReference>
<dbReference type="InterPro" id="IPR006127">
    <property type="entry name" value="ZnuA-like"/>
</dbReference>
<feature type="region of interest" description="Disordered" evidence="5">
    <location>
        <begin position="276"/>
        <end position="303"/>
    </location>
</feature>
<feature type="compositionally biased region" description="Polar residues" evidence="5">
    <location>
        <begin position="290"/>
        <end position="303"/>
    </location>
</feature>
<keyword evidence="2" id="KW-0813">Transport</keyword>
<gene>
    <name evidence="6" type="ORF">A3F83_04280</name>
</gene>
<evidence type="ECO:0000256" key="2">
    <source>
        <dbReference type="ARBA" id="ARBA00022448"/>
    </source>
</evidence>
<dbReference type="SUPFAM" id="SSF53807">
    <property type="entry name" value="Helical backbone' metal receptor"/>
    <property type="match status" value="1"/>
</dbReference>
<dbReference type="GO" id="GO:0030313">
    <property type="term" value="C:cell envelope"/>
    <property type="evidence" value="ECO:0007669"/>
    <property type="project" value="UniProtKB-SubCell"/>
</dbReference>
<dbReference type="Pfam" id="PF01297">
    <property type="entry name" value="ZnuA"/>
    <property type="match status" value="1"/>
</dbReference>
<dbReference type="PANTHER" id="PTHR42953:SF1">
    <property type="entry name" value="METAL-BINDING PROTEIN HI_0362-RELATED"/>
    <property type="match status" value="1"/>
</dbReference>
<sequence>MKISGRRLLKIPLLCITILACGKSAGSERPVVVATTTMIGDMLSRLAGERLEVRVLIPPRACPGHFDLSPSDAAKLSQAGLIVRHGFQAYLDRKLTAQNPDLRIAVLPGSGQLIVPANYLAALRSLNEILMENYPGQADFFAGNLKTAAQKVSEAEKQAQERIAAAGLAGARVLGSVMQAEFLEWAGLEVCGTFTNSPDELSVLQLKELVETADRRQVEFIAGNLHSGGEEVAKMIAAESGLPACLLSNFPGTNERNPAFGELLLDNIDRLVEARNRADSTGDPGRLRTGISQAPQQSLANTF</sequence>
<keyword evidence="3" id="KW-0479">Metal-binding</keyword>